<proteinExistence type="predicted"/>
<dbReference type="RefSeq" id="WP_193496249.1">
    <property type="nucleotide sequence ID" value="NZ_CP063169.1"/>
</dbReference>
<dbReference type="InterPro" id="IPR027839">
    <property type="entry name" value="DUF4432"/>
</dbReference>
<dbReference type="KEGG" id="halt:IM660_13560"/>
<protein>
    <submittedName>
        <fullName evidence="2">Aldose 1-epimerase</fullName>
    </submittedName>
</protein>
<evidence type="ECO:0000313" key="3">
    <source>
        <dbReference type="Proteomes" id="UP000593758"/>
    </source>
</evidence>
<reference evidence="2 3" key="1">
    <citation type="submission" date="2020-10" db="EMBL/GenBank/DDBJ databases">
        <title>Haloactinobacterium sp. RN3S43, a bacterium isolated from saline soil.</title>
        <authorList>
            <person name="Sun J.-Q."/>
        </authorList>
    </citation>
    <scope>NUCLEOTIDE SEQUENCE [LARGE SCALE GENOMIC DNA]</scope>
    <source>
        <strain evidence="2 3">RN3S43</strain>
    </source>
</reference>
<dbReference type="Pfam" id="PF14486">
    <property type="entry name" value="DUF4432"/>
    <property type="match status" value="1"/>
</dbReference>
<evidence type="ECO:0000313" key="2">
    <source>
        <dbReference type="EMBL" id="QOR69690.1"/>
    </source>
</evidence>
<dbReference type="CDD" id="cd01081">
    <property type="entry name" value="Aldose_epim"/>
    <property type="match status" value="1"/>
</dbReference>
<dbReference type="InterPro" id="IPR011013">
    <property type="entry name" value="Gal_mutarotase_sf_dom"/>
</dbReference>
<gene>
    <name evidence="2" type="ORF">IM660_13560</name>
</gene>
<dbReference type="Gene3D" id="2.70.98.10">
    <property type="match status" value="1"/>
</dbReference>
<accession>A0A7M1SQ73</accession>
<feature type="region of interest" description="Disordered" evidence="1">
    <location>
        <begin position="198"/>
        <end position="219"/>
    </location>
</feature>
<dbReference type="SUPFAM" id="SSF74650">
    <property type="entry name" value="Galactose mutarotase-like"/>
    <property type="match status" value="1"/>
</dbReference>
<dbReference type="InterPro" id="IPR014718">
    <property type="entry name" value="GH-type_carb-bd"/>
</dbReference>
<dbReference type="Proteomes" id="UP000593758">
    <property type="component" value="Chromosome"/>
</dbReference>
<dbReference type="GO" id="GO:0030246">
    <property type="term" value="F:carbohydrate binding"/>
    <property type="evidence" value="ECO:0007669"/>
    <property type="project" value="InterPro"/>
</dbReference>
<dbReference type="GO" id="GO:0003824">
    <property type="term" value="F:catalytic activity"/>
    <property type="evidence" value="ECO:0007669"/>
    <property type="project" value="InterPro"/>
</dbReference>
<dbReference type="EMBL" id="CP063169">
    <property type="protein sequence ID" value="QOR69690.1"/>
    <property type="molecule type" value="Genomic_DNA"/>
</dbReference>
<keyword evidence="3" id="KW-1185">Reference proteome</keyword>
<name>A0A7M1SQ73_9MICO</name>
<organism evidence="2 3">
    <name type="scientific">Ruania alkalisoli</name>
    <dbReference type="NCBI Taxonomy" id="2779775"/>
    <lineage>
        <taxon>Bacteria</taxon>
        <taxon>Bacillati</taxon>
        <taxon>Actinomycetota</taxon>
        <taxon>Actinomycetes</taxon>
        <taxon>Micrococcales</taxon>
        <taxon>Ruaniaceae</taxon>
        <taxon>Ruania</taxon>
    </lineage>
</organism>
<evidence type="ECO:0000256" key="1">
    <source>
        <dbReference type="SAM" id="MobiDB-lite"/>
    </source>
</evidence>
<dbReference type="AlphaFoldDB" id="A0A7M1SQ73"/>
<sequence>MTAQVTETDLGNGWTGLRLRSDDLEVTLLPQQGCDVHALIDRRTGVDVLWKTPWAMPPYGSGRWNAEDEAEWLERYCGGWQLLCPNGGDASEAPGGLTWGWHGEASRIPWQLVDSGAADGEAYARLRTRLTRAPLQIERRVAVSGPVLSIDEAVTNTSPDPIEIMWSHHPAFGAPLIGPSTRIYTSATTITADASDAGADLQPSARGDWPHPVPPAGREPADFSRIPSAPRATLAYLGDFAGAGWYAMVNPEIELGVGLRWDAELFPHAWYWQELRASGGAPWWGEVYVTAIEPASTIPGHGIAHARSQGANLVQLAGGEARSTRIEATTFVPHGRVRLVGPGGTVDQV</sequence>
<dbReference type="GO" id="GO:0005975">
    <property type="term" value="P:carbohydrate metabolic process"/>
    <property type="evidence" value="ECO:0007669"/>
    <property type="project" value="InterPro"/>
</dbReference>